<reference evidence="2 3" key="1">
    <citation type="submission" date="2019-09" db="EMBL/GenBank/DDBJ databases">
        <title>Serinicoccus pratensis sp. nov., isolated from meadow soil.</title>
        <authorList>
            <person name="Zhang W."/>
        </authorList>
    </citation>
    <scope>NUCLEOTIDE SEQUENCE [LARGE SCALE GENOMIC DNA]</scope>
    <source>
        <strain evidence="2 3">W204</strain>
    </source>
</reference>
<dbReference type="KEGG" id="serw:FY030_02925"/>
<feature type="compositionally biased region" description="Polar residues" evidence="1">
    <location>
        <begin position="11"/>
        <end position="21"/>
    </location>
</feature>
<proteinExistence type="predicted"/>
<protein>
    <submittedName>
        <fullName evidence="2">Uncharacterized protein</fullName>
    </submittedName>
</protein>
<feature type="region of interest" description="Disordered" evidence="1">
    <location>
        <begin position="1"/>
        <end position="36"/>
    </location>
</feature>
<dbReference type="AlphaFoldDB" id="A0A5J6V3C3"/>
<feature type="region of interest" description="Disordered" evidence="1">
    <location>
        <begin position="61"/>
        <end position="99"/>
    </location>
</feature>
<dbReference type="EMBL" id="CP044427">
    <property type="protein sequence ID" value="QFG67814.1"/>
    <property type="molecule type" value="Genomic_DNA"/>
</dbReference>
<accession>A0A5J6V3C3</accession>
<organism evidence="2 3">
    <name type="scientific">Ornithinimicrobium pratense</name>
    <dbReference type="NCBI Taxonomy" id="2593973"/>
    <lineage>
        <taxon>Bacteria</taxon>
        <taxon>Bacillati</taxon>
        <taxon>Actinomycetota</taxon>
        <taxon>Actinomycetes</taxon>
        <taxon>Micrococcales</taxon>
        <taxon>Ornithinimicrobiaceae</taxon>
        <taxon>Ornithinimicrobium</taxon>
    </lineage>
</organism>
<evidence type="ECO:0000313" key="2">
    <source>
        <dbReference type="EMBL" id="QFG67814.1"/>
    </source>
</evidence>
<evidence type="ECO:0000313" key="3">
    <source>
        <dbReference type="Proteomes" id="UP000326546"/>
    </source>
</evidence>
<evidence type="ECO:0000256" key="1">
    <source>
        <dbReference type="SAM" id="MobiDB-lite"/>
    </source>
</evidence>
<name>A0A5J6V3C3_9MICO</name>
<sequence length="99" mass="10311">MGSPPARCPSWSATSTPQNGGTDREHARSAREAGRARIGAWRGEGLVADGRRKEVGGIVARRGGKKTSAKVAKQASRALRDGRSSKRTKSIAASALAQA</sequence>
<dbReference type="OrthoDB" id="3268091at2"/>
<dbReference type="Proteomes" id="UP000326546">
    <property type="component" value="Chromosome"/>
</dbReference>
<feature type="compositionally biased region" description="Basic and acidic residues" evidence="1">
    <location>
        <begin position="22"/>
        <end position="35"/>
    </location>
</feature>
<keyword evidence="3" id="KW-1185">Reference proteome</keyword>
<gene>
    <name evidence="2" type="ORF">FY030_02925</name>
</gene>